<reference evidence="1 2" key="1">
    <citation type="submission" date="2018-08" db="EMBL/GenBank/DDBJ databases">
        <title>Fulvimarina sp. 85, whole genome shotgun sequence.</title>
        <authorList>
            <person name="Tuo L."/>
        </authorList>
    </citation>
    <scope>NUCLEOTIDE SEQUENCE [LARGE SCALE GENOMIC DNA]</scope>
    <source>
        <strain evidence="1 2">85</strain>
    </source>
</reference>
<dbReference type="AlphaFoldDB" id="A0A371X0N3"/>
<gene>
    <name evidence="1" type="ORF">DYI37_12525</name>
</gene>
<proteinExistence type="predicted"/>
<dbReference type="OrthoDB" id="7165680at2"/>
<keyword evidence="2" id="KW-1185">Reference proteome</keyword>
<sequence length="120" mass="13554">MLRTLDILSIVALIGVASYTFHVKYETDLVETEIRKVERAIKSEKEAIAILSADWNLLNQPSRLQTLARTYADQLNLVEIRPDQFVAENQLPRPAPPKEKELTIEDIEAQLVAENAAAVR</sequence>
<dbReference type="RefSeq" id="WP_116683606.1">
    <property type="nucleotide sequence ID" value="NZ_QURL01000005.1"/>
</dbReference>
<accession>A0A371X0N3</accession>
<evidence type="ECO:0000313" key="1">
    <source>
        <dbReference type="EMBL" id="RFC62791.1"/>
    </source>
</evidence>
<name>A0A371X0N3_9HYPH</name>
<comment type="caution">
    <text evidence="1">The sequence shown here is derived from an EMBL/GenBank/DDBJ whole genome shotgun (WGS) entry which is preliminary data.</text>
</comment>
<dbReference type="Proteomes" id="UP000264310">
    <property type="component" value="Unassembled WGS sequence"/>
</dbReference>
<protein>
    <recommendedName>
        <fullName evidence="3">Cell division protein FtsL</fullName>
    </recommendedName>
</protein>
<evidence type="ECO:0008006" key="3">
    <source>
        <dbReference type="Google" id="ProtNLM"/>
    </source>
</evidence>
<organism evidence="1 2">
    <name type="scientific">Fulvimarina endophytica</name>
    <dbReference type="NCBI Taxonomy" id="2293836"/>
    <lineage>
        <taxon>Bacteria</taxon>
        <taxon>Pseudomonadati</taxon>
        <taxon>Pseudomonadota</taxon>
        <taxon>Alphaproteobacteria</taxon>
        <taxon>Hyphomicrobiales</taxon>
        <taxon>Aurantimonadaceae</taxon>
        <taxon>Fulvimarina</taxon>
    </lineage>
</organism>
<evidence type="ECO:0000313" key="2">
    <source>
        <dbReference type="Proteomes" id="UP000264310"/>
    </source>
</evidence>
<dbReference type="EMBL" id="QURL01000005">
    <property type="protein sequence ID" value="RFC62791.1"/>
    <property type="molecule type" value="Genomic_DNA"/>
</dbReference>